<reference evidence="1 2" key="1">
    <citation type="submission" date="2021-06" db="EMBL/GenBank/DDBJ databases">
        <title>Caerostris darwini draft genome.</title>
        <authorList>
            <person name="Kono N."/>
            <person name="Arakawa K."/>
        </authorList>
    </citation>
    <scope>NUCLEOTIDE SEQUENCE [LARGE SCALE GENOMIC DNA]</scope>
</reference>
<keyword evidence="2" id="KW-1185">Reference proteome</keyword>
<dbReference type="Proteomes" id="UP001054837">
    <property type="component" value="Unassembled WGS sequence"/>
</dbReference>
<protein>
    <submittedName>
        <fullName evidence="1">Uncharacterized protein</fullName>
    </submittedName>
</protein>
<gene>
    <name evidence="1" type="ORF">CDAR_11521</name>
</gene>
<sequence>MSITDIKAAPRPPPCHGQVDVRGVLPYLLVRNLGWKFLEGGENILPQMMARNEEVSCCSLCCTTQMRYSFCVLVFRLGKYTIVKKDLLTRPFYEAFL</sequence>
<organism evidence="1 2">
    <name type="scientific">Caerostris darwini</name>
    <dbReference type="NCBI Taxonomy" id="1538125"/>
    <lineage>
        <taxon>Eukaryota</taxon>
        <taxon>Metazoa</taxon>
        <taxon>Ecdysozoa</taxon>
        <taxon>Arthropoda</taxon>
        <taxon>Chelicerata</taxon>
        <taxon>Arachnida</taxon>
        <taxon>Araneae</taxon>
        <taxon>Araneomorphae</taxon>
        <taxon>Entelegynae</taxon>
        <taxon>Araneoidea</taxon>
        <taxon>Araneidae</taxon>
        <taxon>Caerostris</taxon>
    </lineage>
</organism>
<proteinExistence type="predicted"/>
<dbReference type="AlphaFoldDB" id="A0AAV4RE75"/>
<evidence type="ECO:0000313" key="2">
    <source>
        <dbReference type="Proteomes" id="UP001054837"/>
    </source>
</evidence>
<comment type="caution">
    <text evidence="1">The sequence shown here is derived from an EMBL/GenBank/DDBJ whole genome shotgun (WGS) entry which is preliminary data.</text>
</comment>
<accession>A0AAV4RE75</accession>
<evidence type="ECO:0000313" key="1">
    <source>
        <dbReference type="EMBL" id="GIY18611.1"/>
    </source>
</evidence>
<dbReference type="EMBL" id="BPLQ01005929">
    <property type="protein sequence ID" value="GIY18611.1"/>
    <property type="molecule type" value="Genomic_DNA"/>
</dbReference>
<name>A0AAV4RE75_9ARAC</name>